<accession>A0A1Y2K808</accession>
<evidence type="ECO:0000313" key="1">
    <source>
        <dbReference type="EMBL" id="OSM06868.1"/>
    </source>
</evidence>
<dbReference type="InterPro" id="IPR027599">
    <property type="entry name" value="PqqD-rel_X"/>
</dbReference>
<gene>
    <name evidence="1" type="ORF">MAIT1_00256</name>
</gene>
<sequence>MDPQSLRGFILLARHERLWRAIAGPFPAKRFEGGWILHNPLTAFTHLLNPAAFDALTALGKEALNSDLLAARLLQHGAAPDADAAEQLAARLLWELDTLGFIEPDPAAHDASG</sequence>
<evidence type="ECO:0008006" key="3">
    <source>
        <dbReference type="Google" id="ProtNLM"/>
    </source>
</evidence>
<evidence type="ECO:0000313" key="2">
    <source>
        <dbReference type="Proteomes" id="UP000194003"/>
    </source>
</evidence>
<dbReference type="RefSeq" id="WP_085440635.1">
    <property type="nucleotide sequence ID" value="NZ_LVJN01000015.1"/>
</dbReference>
<name>A0A1Y2K808_9PROT</name>
<dbReference type="EMBL" id="LVJN01000015">
    <property type="protein sequence ID" value="OSM06868.1"/>
    <property type="molecule type" value="Genomic_DNA"/>
</dbReference>
<protein>
    <recommendedName>
        <fullName evidence="3">HPr-rel-A system PqqD family protein</fullName>
    </recommendedName>
</protein>
<proteinExistence type="predicted"/>
<keyword evidence="2" id="KW-1185">Reference proteome</keyword>
<dbReference type="STRING" id="1434232.MAIT1_00256"/>
<reference evidence="1 2" key="1">
    <citation type="journal article" date="2016" name="BMC Genomics">
        <title>Combined genomic and structural analyses of a cultured magnetotactic bacterium reveals its niche adaptation to a dynamic environment.</title>
        <authorList>
            <person name="Araujo A.C."/>
            <person name="Morillo V."/>
            <person name="Cypriano J."/>
            <person name="Teixeira L.C."/>
            <person name="Leao P."/>
            <person name="Lyra S."/>
            <person name="Almeida L.G."/>
            <person name="Bazylinski D.A."/>
            <person name="Vasconcellos A.T."/>
            <person name="Abreu F."/>
            <person name="Lins U."/>
        </authorList>
    </citation>
    <scope>NUCLEOTIDE SEQUENCE [LARGE SCALE GENOMIC DNA]</scope>
    <source>
        <strain evidence="1 2">IT-1</strain>
    </source>
</reference>
<dbReference type="AlphaFoldDB" id="A0A1Y2K808"/>
<dbReference type="Proteomes" id="UP000194003">
    <property type="component" value="Unassembled WGS sequence"/>
</dbReference>
<dbReference type="NCBIfam" id="TIGR04353">
    <property type="entry name" value="PqqD_rel_X"/>
    <property type="match status" value="1"/>
</dbReference>
<organism evidence="1 2">
    <name type="scientific">Magnetofaba australis IT-1</name>
    <dbReference type="NCBI Taxonomy" id="1434232"/>
    <lineage>
        <taxon>Bacteria</taxon>
        <taxon>Pseudomonadati</taxon>
        <taxon>Pseudomonadota</taxon>
        <taxon>Magnetococcia</taxon>
        <taxon>Magnetococcales</taxon>
        <taxon>Magnetococcaceae</taxon>
        <taxon>Magnetofaba</taxon>
    </lineage>
</organism>
<comment type="caution">
    <text evidence="1">The sequence shown here is derived from an EMBL/GenBank/DDBJ whole genome shotgun (WGS) entry which is preliminary data.</text>
</comment>